<name>U2WR41_9PROT</name>
<accession>U2WR41</accession>
<proteinExistence type="predicted"/>
<evidence type="ECO:0000313" key="1">
    <source>
        <dbReference type="EMBL" id="ERL46008.1"/>
    </source>
</evidence>
<dbReference type="AlphaFoldDB" id="U2WR41"/>
<dbReference type="OrthoDB" id="7689228at2"/>
<sequence length="96" mass="10586">MNTLQNYSSLIAVVKQMEADLGLSDLSEAERLVVAAIGILQEKLGASEFVPSKAIIQQELCSNMSAPTFYNALSELLRRKTIEVPLGRKKGLYRLC</sequence>
<dbReference type="RefSeq" id="WP_021777981.1">
    <property type="nucleotide sequence ID" value="NZ_AWXE01000005.1"/>
</dbReference>
<evidence type="ECO:0000313" key="2">
    <source>
        <dbReference type="Proteomes" id="UP000016762"/>
    </source>
</evidence>
<dbReference type="EMBL" id="AWXE01000005">
    <property type="protein sequence ID" value="ERL46008.1"/>
    <property type="molecule type" value="Genomic_DNA"/>
</dbReference>
<dbReference type="Proteomes" id="UP000016762">
    <property type="component" value="Unassembled WGS sequence"/>
</dbReference>
<organism evidence="1 2">
    <name type="scientific">Candidatus Micropelagius thuwalensis</name>
    <dbReference type="NCBI Taxonomy" id="1397666"/>
    <lineage>
        <taxon>Bacteria</taxon>
        <taxon>Pseudomonadati</taxon>
        <taxon>Pseudomonadota</taxon>
        <taxon>Alphaproteobacteria</taxon>
        <taxon>PS1 clade</taxon>
        <taxon>Candidatus Micropelagius</taxon>
    </lineage>
</organism>
<keyword evidence="2" id="KW-1185">Reference proteome</keyword>
<reference evidence="1 2" key="1">
    <citation type="journal article" date="2014" name="FEMS Microbiol. Ecol.">
        <title>Genomic differentiation among two strains of the PS1 clade isolated from geographically separated marine habitats.</title>
        <authorList>
            <person name="Jimenez-Infante F."/>
            <person name="Ngugi D.K."/>
            <person name="Alam I."/>
            <person name="Rashid M."/>
            <person name="Baalawi W."/>
            <person name="Kamau A.A."/>
            <person name="Bajic V.B."/>
            <person name="Stingl U."/>
        </authorList>
    </citation>
    <scope>NUCLEOTIDE SEQUENCE [LARGE SCALE GENOMIC DNA]</scope>
    <source>
        <strain evidence="1 2">RS24</strain>
    </source>
</reference>
<protein>
    <submittedName>
        <fullName evidence="1">Uncharacterized protein</fullName>
    </submittedName>
</protein>
<gene>
    <name evidence="1" type="ORF">RS24_02079</name>
</gene>
<comment type="caution">
    <text evidence="1">The sequence shown here is derived from an EMBL/GenBank/DDBJ whole genome shotgun (WGS) entry which is preliminary data.</text>
</comment>